<proteinExistence type="predicted"/>
<dbReference type="RefSeq" id="WP_081878688.1">
    <property type="nucleotide sequence ID" value="NZ_AP024893.1"/>
</dbReference>
<protein>
    <submittedName>
        <fullName evidence="1">Uncharacterized protein</fullName>
    </submittedName>
</protein>
<reference evidence="1 2" key="1">
    <citation type="submission" date="2023-11" db="EMBL/GenBank/DDBJ databases">
        <title>Plant-associative lifestyle of Vibrio porteresiae and its evolutionary dynamics.</title>
        <authorList>
            <person name="Rameshkumar N."/>
            <person name="Kirti K."/>
        </authorList>
    </citation>
    <scope>NUCLEOTIDE SEQUENCE [LARGE SCALE GENOMIC DNA]</scope>
    <source>
        <strain evidence="1 2">MSSRF60</strain>
    </source>
</reference>
<comment type="caution">
    <text evidence="1">The sequence shown here is derived from an EMBL/GenBank/DDBJ whole genome shotgun (WGS) entry which is preliminary data.</text>
</comment>
<name>A0ABU4IGE8_9VIBR</name>
<evidence type="ECO:0000313" key="1">
    <source>
        <dbReference type="EMBL" id="MDW6017622.1"/>
    </source>
</evidence>
<sequence length="100" mass="11622">MARLQEAAMDMRRKALAAALRNINLHVFGGRANSKRLEEYVAERMKLRPIDIRLWCSGDGVPEAYVDEFLSLLNENSVWRKHQIRPSQKLVEAYMEKSYA</sequence>
<keyword evidence="2" id="KW-1185">Reference proteome</keyword>
<accession>A0ABU4IGE8</accession>
<gene>
    <name evidence="1" type="ORF">SBW85_07505</name>
</gene>
<dbReference type="EMBL" id="JAWRCN010000001">
    <property type="protein sequence ID" value="MDW6017622.1"/>
    <property type="molecule type" value="Genomic_DNA"/>
</dbReference>
<dbReference type="Proteomes" id="UP001272325">
    <property type="component" value="Unassembled WGS sequence"/>
</dbReference>
<evidence type="ECO:0000313" key="2">
    <source>
        <dbReference type="Proteomes" id="UP001272325"/>
    </source>
</evidence>
<organism evidence="1 2">
    <name type="scientific">Vibrio plantisponsor</name>
    <dbReference type="NCBI Taxonomy" id="664643"/>
    <lineage>
        <taxon>Bacteria</taxon>
        <taxon>Pseudomonadati</taxon>
        <taxon>Pseudomonadota</taxon>
        <taxon>Gammaproteobacteria</taxon>
        <taxon>Vibrionales</taxon>
        <taxon>Vibrionaceae</taxon>
        <taxon>Vibrio</taxon>
    </lineage>
</organism>
<dbReference type="GeneID" id="94025264"/>